<gene>
    <name evidence="14" type="ORF">GCM10007096_38240</name>
</gene>
<evidence type="ECO:0000259" key="13">
    <source>
        <dbReference type="Pfam" id="PF02163"/>
    </source>
</evidence>
<keyword evidence="15" id="KW-1185">Reference proteome</keyword>
<keyword evidence="4 14" id="KW-0645">Protease</keyword>
<evidence type="ECO:0000256" key="1">
    <source>
        <dbReference type="ARBA" id="ARBA00001947"/>
    </source>
</evidence>
<dbReference type="Proteomes" id="UP000656813">
    <property type="component" value="Unassembled WGS sequence"/>
</dbReference>
<evidence type="ECO:0000256" key="2">
    <source>
        <dbReference type="ARBA" id="ARBA00004141"/>
    </source>
</evidence>
<comment type="similarity">
    <text evidence="3">Belongs to the peptidase M50B family.</text>
</comment>
<reference evidence="14" key="1">
    <citation type="journal article" date="2014" name="Int. J. Syst. Evol. Microbiol.">
        <title>Complete genome sequence of Corynebacterium casei LMG S-19264T (=DSM 44701T), isolated from a smear-ripened cheese.</title>
        <authorList>
            <consortium name="US DOE Joint Genome Institute (JGI-PGF)"/>
            <person name="Walter F."/>
            <person name="Albersmeier A."/>
            <person name="Kalinowski J."/>
            <person name="Ruckert C."/>
        </authorList>
    </citation>
    <scope>NUCLEOTIDE SEQUENCE</scope>
    <source>
        <strain evidence="14">CGMCC 1.12777</strain>
    </source>
</reference>
<dbReference type="PANTHER" id="PTHR39188">
    <property type="entry name" value="MEMBRANE-ASSOCIATED ZINC METALLOPROTEASE M50B"/>
    <property type="match status" value="1"/>
</dbReference>
<feature type="transmembrane region" description="Helical" evidence="12">
    <location>
        <begin position="112"/>
        <end position="132"/>
    </location>
</feature>
<evidence type="ECO:0000256" key="8">
    <source>
        <dbReference type="ARBA" id="ARBA00022833"/>
    </source>
</evidence>
<dbReference type="InterPro" id="IPR008915">
    <property type="entry name" value="Peptidase_M50"/>
</dbReference>
<dbReference type="CDD" id="cd06160">
    <property type="entry name" value="S2P-M50_like_2"/>
    <property type="match status" value="1"/>
</dbReference>
<feature type="transmembrane region" description="Helical" evidence="12">
    <location>
        <begin position="176"/>
        <end position="206"/>
    </location>
</feature>
<dbReference type="Pfam" id="PF02163">
    <property type="entry name" value="Peptidase_M50"/>
    <property type="match status" value="1"/>
</dbReference>
<keyword evidence="6" id="KW-0479">Metal-binding</keyword>
<comment type="caution">
    <text evidence="14">The sequence shown here is derived from an EMBL/GenBank/DDBJ whole genome shotgun (WGS) entry which is preliminary data.</text>
</comment>
<protein>
    <submittedName>
        <fullName evidence="14">Site-2 protease family protein</fullName>
    </submittedName>
</protein>
<reference evidence="14" key="2">
    <citation type="submission" date="2020-09" db="EMBL/GenBank/DDBJ databases">
        <authorList>
            <person name="Sun Q."/>
            <person name="Zhou Y."/>
        </authorList>
    </citation>
    <scope>NUCLEOTIDE SEQUENCE</scope>
    <source>
        <strain evidence="14">CGMCC 1.12777</strain>
    </source>
</reference>
<evidence type="ECO:0000256" key="3">
    <source>
        <dbReference type="ARBA" id="ARBA00007931"/>
    </source>
</evidence>
<evidence type="ECO:0000256" key="4">
    <source>
        <dbReference type="ARBA" id="ARBA00022670"/>
    </source>
</evidence>
<dbReference type="GO" id="GO:0006508">
    <property type="term" value="P:proteolysis"/>
    <property type="evidence" value="ECO:0007669"/>
    <property type="project" value="UniProtKB-KW"/>
</dbReference>
<accession>A0A8J2ZZJ8</accession>
<dbReference type="GO" id="GO:0046872">
    <property type="term" value="F:metal ion binding"/>
    <property type="evidence" value="ECO:0007669"/>
    <property type="project" value="UniProtKB-KW"/>
</dbReference>
<dbReference type="PANTHER" id="PTHR39188:SF3">
    <property type="entry name" value="STAGE IV SPORULATION PROTEIN FB"/>
    <property type="match status" value="1"/>
</dbReference>
<organism evidence="14 15">
    <name type="scientific">Pullulanibacillus pueri</name>
    <dbReference type="NCBI Taxonomy" id="1437324"/>
    <lineage>
        <taxon>Bacteria</taxon>
        <taxon>Bacillati</taxon>
        <taxon>Bacillota</taxon>
        <taxon>Bacilli</taxon>
        <taxon>Bacillales</taxon>
        <taxon>Sporolactobacillaceae</taxon>
        <taxon>Pullulanibacillus</taxon>
    </lineage>
</organism>
<evidence type="ECO:0000256" key="12">
    <source>
        <dbReference type="SAM" id="Phobius"/>
    </source>
</evidence>
<evidence type="ECO:0000256" key="10">
    <source>
        <dbReference type="ARBA" id="ARBA00023049"/>
    </source>
</evidence>
<feature type="transmembrane region" description="Helical" evidence="12">
    <location>
        <begin position="12"/>
        <end position="32"/>
    </location>
</feature>
<feature type="transmembrane region" description="Helical" evidence="12">
    <location>
        <begin position="353"/>
        <end position="372"/>
    </location>
</feature>
<keyword evidence="11 12" id="KW-0472">Membrane</keyword>
<keyword evidence="8" id="KW-0862">Zinc</keyword>
<evidence type="ECO:0000256" key="6">
    <source>
        <dbReference type="ARBA" id="ARBA00022723"/>
    </source>
</evidence>
<dbReference type="GO" id="GO:0016020">
    <property type="term" value="C:membrane"/>
    <property type="evidence" value="ECO:0007669"/>
    <property type="project" value="UniProtKB-SubCell"/>
</dbReference>
<keyword evidence="7" id="KW-0378">Hydrolase</keyword>
<comment type="subcellular location">
    <subcellularLocation>
        <location evidence="2">Membrane</location>
        <topology evidence="2">Multi-pass membrane protein</topology>
    </subcellularLocation>
</comment>
<feature type="transmembrane region" description="Helical" evidence="12">
    <location>
        <begin position="82"/>
        <end position="100"/>
    </location>
</feature>
<evidence type="ECO:0000313" key="15">
    <source>
        <dbReference type="Proteomes" id="UP000656813"/>
    </source>
</evidence>
<feature type="transmembrane region" description="Helical" evidence="12">
    <location>
        <begin position="139"/>
        <end position="156"/>
    </location>
</feature>
<name>A0A8J2ZZJ8_9BACL</name>
<evidence type="ECO:0000256" key="7">
    <source>
        <dbReference type="ARBA" id="ARBA00022801"/>
    </source>
</evidence>
<evidence type="ECO:0000256" key="11">
    <source>
        <dbReference type="ARBA" id="ARBA00023136"/>
    </source>
</evidence>
<keyword evidence="10" id="KW-0482">Metalloprotease</keyword>
<keyword evidence="5 12" id="KW-0812">Transmembrane</keyword>
<dbReference type="EMBL" id="BMFV01000041">
    <property type="protein sequence ID" value="GGH87676.1"/>
    <property type="molecule type" value="Genomic_DNA"/>
</dbReference>
<sequence length="387" mass="43872">MAKQKRNNTGKGILAATGLLILSKLKWVFALLKFSKFGGMLISLMVSLGAYALIFGWQFGVALIYLLFVHEMGHLVAAKQKGIKTSPAVFIPFMGAVIGMKEQPKDAATEAYLAYGGPLAGLVSVIPALILYTLTGQSVWALVIMLGSFINLINLFPVSPLDGGRIVGVLSPNLWFLGLLGMIVFTYFYPSVLFVIIIIIGFFSWWRRFREDYNIKVIQLQIVARERLIEKVLKLREDLFYQYYREEDGPMVNQVMKEYLIRDVRQEQGTLQGEISSMSKWLIPILQDRKKLRKMSLILQGQINKELMTIITRIEDQHDISQVVNEQQRIIRKLKGQSEAINKYYNATVRTKVTVFIAYILLAAVLGLLFIYGQGILESQYIVTSLQ</sequence>
<feature type="transmembrane region" description="Helical" evidence="12">
    <location>
        <begin position="44"/>
        <end position="70"/>
    </location>
</feature>
<dbReference type="RefSeq" id="WP_188498979.1">
    <property type="nucleotide sequence ID" value="NZ_BMFV01000041.1"/>
</dbReference>
<dbReference type="AlphaFoldDB" id="A0A8J2ZZJ8"/>
<keyword evidence="9 12" id="KW-1133">Transmembrane helix</keyword>
<comment type="cofactor">
    <cofactor evidence="1">
        <name>Zn(2+)</name>
        <dbReference type="ChEBI" id="CHEBI:29105"/>
    </cofactor>
</comment>
<dbReference type="GO" id="GO:0008237">
    <property type="term" value="F:metallopeptidase activity"/>
    <property type="evidence" value="ECO:0007669"/>
    <property type="project" value="UniProtKB-KW"/>
</dbReference>
<evidence type="ECO:0000256" key="5">
    <source>
        <dbReference type="ARBA" id="ARBA00022692"/>
    </source>
</evidence>
<proteinExistence type="inferred from homology"/>
<evidence type="ECO:0000313" key="14">
    <source>
        <dbReference type="EMBL" id="GGH87676.1"/>
    </source>
</evidence>
<evidence type="ECO:0000256" key="9">
    <source>
        <dbReference type="ARBA" id="ARBA00022989"/>
    </source>
</evidence>
<feature type="domain" description="Peptidase M50" evidence="13">
    <location>
        <begin position="59"/>
        <end position="133"/>
    </location>
</feature>